<evidence type="ECO:0000313" key="3">
    <source>
        <dbReference type="Proteomes" id="UP001228504"/>
    </source>
</evidence>
<name>A0ABT9UQ75_9FIRM</name>
<dbReference type="GO" id="GO:0004197">
    <property type="term" value="F:cysteine-type endopeptidase activity"/>
    <property type="evidence" value="ECO:0007669"/>
    <property type="project" value="UniProtKB-EC"/>
</dbReference>
<proteinExistence type="predicted"/>
<dbReference type="Proteomes" id="UP001228504">
    <property type="component" value="Unassembled WGS sequence"/>
</dbReference>
<dbReference type="EMBL" id="JAUSUF010000001">
    <property type="protein sequence ID" value="MDQ0148457.1"/>
    <property type="molecule type" value="Genomic_DNA"/>
</dbReference>
<dbReference type="PROSITE" id="PS51257">
    <property type="entry name" value="PROKAR_LIPOPROTEIN"/>
    <property type="match status" value="1"/>
</dbReference>
<keyword evidence="1" id="KW-0732">Signal</keyword>
<gene>
    <name evidence="2" type="ORF">J2S18_000374</name>
</gene>
<reference evidence="2 3" key="1">
    <citation type="submission" date="2023-07" db="EMBL/GenBank/DDBJ databases">
        <title>Genomic Encyclopedia of Type Strains, Phase IV (KMG-IV): sequencing the most valuable type-strain genomes for metagenomic binning, comparative biology and taxonomic classification.</title>
        <authorList>
            <person name="Goeker M."/>
        </authorList>
    </citation>
    <scope>NUCLEOTIDE SEQUENCE [LARGE SCALE GENOMIC DNA]</scope>
    <source>
        <strain evidence="2 3">DSM 20694</strain>
    </source>
</reference>
<feature type="chain" id="PRO_5046431476" evidence="1">
    <location>
        <begin position="29"/>
        <end position="524"/>
    </location>
</feature>
<evidence type="ECO:0000256" key="1">
    <source>
        <dbReference type="SAM" id="SignalP"/>
    </source>
</evidence>
<organism evidence="2 3">
    <name type="scientific">Eubacterium multiforme</name>
    <dbReference type="NCBI Taxonomy" id="83339"/>
    <lineage>
        <taxon>Bacteria</taxon>
        <taxon>Bacillati</taxon>
        <taxon>Bacillota</taxon>
        <taxon>Clostridia</taxon>
        <taxon>Eubacteriales</taxon>
        <taxon>Eubacteriaceae</taxon>
        <taxon>Eubacterium</taxon>
    </lineage>
</organism>
<evidence type="ECO:0000313" key="2">
    <source>
        <dbReference type="EMBL" id="MDQ0148457.1"/>
    </source>
</evidence>
<keyword evidence="2" id="KW-0378">Hydrolase</keyword>
<comment type="caution">
    <text evidence="2">The sequence shown here is derived from an EMBL/GenBank/DDBJ whole genome shotgun (WGS) entry which is preliminary data.</text>
</comment>
<dbReference type="PANTHER" id="PTHR37835">
    <property type="entry name" value="ALPHA-CLOSTRIPAIN"/>
    <property type="match status" value="1"/>
</dbReference>
<dbReference type="EC" id="3.4.22.8" evidence="2"/>
<dbReference type="Pfam" id="PF03415">
    <property type="entry name" value="Peptidase_C11"/>
    <property type="match status" value="1"/>
</dbReference>
<dbReference type="PANTHER" id="PTHR37835:SF1">
    <property type="entry name" value="ALPHA-CLOSTRIPAIN"/>
    <property type="match status" value="1"/>
</dbReference>
<feature type="signal peptide" evidence="1">
    <location>
        <begin position="1"/>
        <end position="28"/>
    </location>
</feature>
<dbReference type="InterPro" id="IPR005077">
    <property type="entry name" value="Peptidase_C11"/>
</dbReference>
<accession>A0ABT9UQ75</accession>
<keyword evidence="3" id="KW-1185">Reference proteome</keyword>
<protein>
    <submittedName>
        <fullName evidence="2">Clostripain</fullName>
        <ecNumber evidence="2">3.4.22.8</ecNumber>
    </submittedName>
</protein>
<sequence>MFSKKKLSLITTVAVLACSLGGFTTANAAPKSQSKTKPTTIANKIKKAKREANGKKLTVMMYADCDNNLEDYILHDIEEIKRGITEDPNLNVVVLVDRTPGYSNNSSILGSNFTDTRLYKIGKNSAKRISGSTQFPEITTTSNYEANMGDAHTLKKFINFCKSNYKADKYMLIMSNHGGGAKAKTSNSPNKAICWDDSNQNDCLYTGEISDVLTKNESVDVLVFDACLMGTSEVAYQYRPGNGSFEANTIVASAPVVWGYGLPYDKIFGRLKAGGGDNGQTDSTLGGKEKFFDPSTVTNNELGALFVEEQRDSVNAARRTDQQLSCYDLSKVEAVKNSVDTLSRNLSIENKKNAVESLRGSGTNTSLIHYFKESSEQEWIEYPYFDLYDFCQKISTSNKFSKTTKALARNVMKNVNSLILYSFGGEKFTGFKEGKNGISIFLPDGNRIYSDSYSGYSIPHWAIQRWYNYLDTNASGLRSGYGKLSWCKDGLDSRINKVGNWFELLDSWFDKTNGPSGGYNHHRW</sequence>
<dbReference type="InterPro" id="IPR014173">
    <property type="entry name" value="Pept_C11_CLOspp"/>
</dbReference>
<dbReference type="NCBIfam" id="TIGR02806">
    <property type="entry name" value="clostrip"/>
    <property type="match status" value="1"/>
</dbReference>
<dbReference type="Gene3D" id="3.40.50.11970">
    <property type="match status" value="1"/>
</dbReference>
<dbReference type="RefSeq" id="WP_307482509.1">
    <property type="nucleotide sequence ID" value="NZ_JAUSUF010000001.1"/>
</dbReference>